<organism evidence="14 15">
    <name type="scientific">Rhizomicrobium electricum</name>
    <dbReference type="NCBI Taxonomy" id="480070"/>
    <lineage>
        <taxon>Bacteria</taxon>
        <taxon>Pseudomonadati</taxon>
        <taxon>Pseudomonadota</taxon>
        <taxon>Alphaproteobacteria</taxon>
        <taxon>Micropepsales</taxon>
        <taxon>Micropepsaceae</taxon>
        <taxon>Rhizomicrobium</taxon>
    </lineage>
</organism>
<dbReference type="SUPFAM" id="SSF55874">
    <property type="entry name" value="ATPase domain of HSP90 chaperone/DNA topoisomerase II/histidine kinase"/>
    <property type="match status" value="1"/>
</dbReference>
<dbReference type="InterPro" id="IPR003661">
    <property type="entry name" value="HisK_dim/P_dom"/>
</dbReference>
<dbReference type="CDD" id="cd00082">
    <property type="entry name" value="HisKA"/>
    <property type="match status" value="1"/>
</dbReference>
<dbReference type="InterPro" id="IPR050428">
    <property type="entry name" value="TCS_sensor_his_kinase"/>
</dbReference>
<comment type="catalytic activity">
    <reaction evidence="1">
        <text>ATP + protein L-histidine = ADP + protein N-phospho-L-histidine.</text>
        <dbReference type="EC" id="2.7.13.3"/>
    </reaction>
</comment>
<dbReference type="EMBL" id="BAAADD010000011">
    <property type="protein sequence ID" value="GAA0584381.1"/>
    <property type="molecule type" value="Genomic_DNA"/>
</dbReference>
<evidence type="ECO:0000256" key="3">
    <source>
        <dbReference type="ARBA" id="ARBA00012438"/>
    </source>
</evidence>
<evidence type="ECO:0000256" key="10">
    <source>
        <dbReference type="ARBA" id="ARBA00023136"/>
    </source>
</evidence>
<reference evidence="14 15" key="1">
    <citation type="journal article" date="2019" name="Int. J. Syst. Evol. Microbiol.">
        <title>The Global Catalogue of Microorganisms (GCM) 10K type strain sequencing project: providing services to taxonomists for standard genome sequencing and annotation.</title>
        <authorList>
            <consortium name="The Broad Institute Genomics Platform"/>
            <consortium name="The Broad Institute Genome Sequencing Center for Infectious Disease"/>
            <person name="Wu L."/>
            <person name="Ma J."/>
        </authorList>
    </citation>
    <scope>NUCLEOTIDE SEQUENCE [LARGE SCALE GENOMIC DNA]</scope>
    <source>
        <strain evidence="14 15">JCM 15089</strain>
    </source>
</reference>
<dbReference type="InterPro" id="IPR003660">
    <property type="entry name" value="HAMP_dom"/>
</dbReference>
<keyword evidence="7 14" id="KW-0418">Kinase</keyword>
<evidence type="ECO:0000313" key="14">
    <source>
        <dbReference type="EMBL" id="GAA0584381.1"/>
    </source>
</evidence>
<keyword evidence="9" id="KW-0902">Two-component regulatory system</keyword>
<evidence type="ECO:0000259" key="13">
    <source>
        <dbReference type="PROSITE" id="PS50885"/>
    </source>
</evidence>
<dbReference type="Gene3D" id="1.10.287.130">
    <property type="match status" value="1"/>
</dbReference>
<dbReference type="RefSeq" id="WP_166929036.1">
    <property type="nucleotide sequence ID" value="NZ_BAAADD010000011.1"/>
</dbReference>
<feature type="domain" description="Histidine kinase" evidence="12">
    <location>
        <begin position="238"/>
        <end position="451"/>
    </location>
</feature>
<keyword evidence="10 11" id="KW-0472">Membrane</keyword>
<dbReference type="Pfam" id="PF00672">
    <property type="entry name" value="HAMP"/>
    <property type="match status" value="1"/>
</dbReference>
<keyword evidence="8 11" id="KW-1133">Transmembrane helix</keyword>
<name>A0ABN1F7I4_9PROT</name>
<protein>
    <recommendedName>
        <fullName evidence="3">histidine kinase</fullName>
        <ecNumber evidence="3">2.7.13.3</ecNumber>
    </recommendedName>
</protein>
<dbReference type="Proteomes" id="UP001499951">
    <property type="component" value="Unassembled WGS sequence"/>
</dbReference>
<dbReference type="SUPFAM" id="SSF158472">
    <property type="entry name" value="HAMP domain-like"/>
    <property type="match status" value="1"/>
</dbReference>
<dbReference type="EC" id="2.7.13.3" evidence="3"/>
<dbReference type="Pfam" id="PF02518">
    <property type="entry name" value="HATPase_c"/>
    <property type="match status" value="1"/>
</dbReference>
<dbReference type="InterPro" id="IPR005467">
    <property type="entry name" value="His_kinase_dom"/>
</dbReference>
<evidence type="ECO:0000256" key="2">
    <source>
        <dbReference type="ARBA" id="ARBA00004370"/>
    </source>
</evidence>
<dbReference type="CDD" id="cd06225">
    <property type="entry name" value="HAMP"/>
    <property type="match status" value="1"/>
</dbReference>
<dbReference type="PROSITE" id="PS50885">
    <property type="entry name" value="HAMP"/>
    <property type="match status" value="1"/>
</dbReference>
<keyword evidence="4" id="KW-0597">Phosphoprotein</keyword>
<evidence type="ECO:0000256" key="6">
    <source>
        <dbReference type="ARBA" id="ARBA00022692"/>
    </source>
</evidence>
<dbReference type="InterPro" id="IPR036890">
    <property type="entry name" value="HATPase_C_sf"/>
</dbReference>
<evidence type="ECO:0000256" key="4">
    <source>
        <dbReference type="ARBA" id="ARBA00022553"/>
    </source>
</evidence>
<proteinExistence type="predicted"/>
<dbReference type="InterPro" id="IPR003594">
    <property type="entry name" value="HATPase_dom"/>
</dbReference>
<evidence type="ECO:0000256" key="9">
    <source>
        <dbReference type="ARBA" id="ARBA00023012"/>
    </source>
</evidence>
<dbReference type="InterPro" id="IPR004358">
    <property type="entry name" value="Sig_transdc_His_kin-like_C"/>
</dbReference>
<evidence type="ECO:0000256" key="8">
    <source>
        <dbReference type="ARBA" id="ARBA00022989"/>
    </source>
</evidence>
<dbReference type="Pfam" id="PF00512">
    <property type="entry name" value="HisKA"/>
    <property type="match status" value="1"/>
</dbReference>
<feature type="domain" description="HAMP" evidence="13">
    <location>
        <begin position="177"/>
        <end position="230"/>
    </location>
</feature>
<keyword evidence="15" id="KW-1185">Reference proteome</keyword>
<dbReference type="SMART" id="SM00387">
    <property type="entry name" value="HATPase_c"/>
    <property type="match status" value="1"/>
</dbReference>
<dbReference type="InterPro" id="IPR036097">
    <property type="entry name" value="HisK_dim/P_sf"/>
</dbReference>
<feature type="transmembrane region" description="Helical" evidence="11">
    <location>
        <begin position="153"/>
        <end position="175"/>
    </location>
</feature>
<keyword evidence="5" id="KW-0808">Transferase</keyword>
<gene>
    <name evidence="14" type="ORF">GCM10008942_36620</name>
</gene>
<dbReference type="PROSITE" id="PS50109">
    <property type="entry name" value="HIS_KIN"/>
    <property type="match status" value="1"/>
</dbReference>
<dbReference type="CDD" id="cd00075">
    <property type="entry name" value="HATPase"/>
    <property type="match status" value="1"/>
</dbReference>
<evidence type="ECO:0000259" key="12">
    <source>
        <dbReference type="PROSITE" id="PS50109"/>
    </source>
</evidence>
<dbReference type="GO" id="GO:0016301">
    <property type="term" value="F:kinase activity"/>
    <property type="evidence" value="ECO:0007669"/>
    <property type="project" value="UniProtKB-KW"/>
</dbReference>
<sequence>MSYPRRLFRTDSFRHAILYGGLFGLSMAVLIGITYVMLNQSFKANLMREIDDDLTSMRTAYLTAKPGKALHEAAEIVEDRLLAPDADDVFLLQRGRVRVAGNLPSMAPRLGVFAMTVPASRHTILGRGAQLAPGVYAFVGRDLQQLKDTETRLLRAFGVVLLVSLVLASLFALLLSRSFVRRIDTVTQTCRGIMAGQMSRRIPAAEHGDEFNRLGLAINEMLDRIQALMESLRQVSTDIAHDMRTPLTHLRHRLDRIRGEAQTQDEYAAAVDGATAECDKLLAIFTALLRIAQIEAGARRSEFRAVDLAHVIKSAHDIYAPVMEDAVRDFKVEAGAAVAVCGDEQLLLQLVSNLLNNAIAHTPDRTDIAVMSGMENGRPVLIVADRGPGIPVPDRTKVIRRFYRLEQSRTQPGSGLGLALVAAVVELHGAELELLDNNPGLRVVVRFPVSSASV</sequence>
<evidence type="ECO:0000256" key="5">
    <source>
        <dbReference type="ARBA" id="ARBA00022679"/>
    </source>
</evidence>
<accession>A0ABN1F7I4</accession>
<dbReference type="PANTHER" id="PTHR45436:SF8">
    <property type="entry name" value="HISTIDINE KINASE"/>
    <property type="match status" value="1"/>
</dbReference>
<comment type="subcellular location">
    <subcellularLocation>
        <location evidence="2">Membrane</location>
    </subcellularLocation>
</comment>
<keyword evidence="6 11" id="KW-0812">Transmembrane</keyword>
<evidence type="ECO:0000256" key="11">
    <source>
        <dbReference type="SAM" id="Phobius"/>
    </source>
</evidence>
<dbReference type="PANTHER" id="PTHR45436">
    <property type="entry name" value="SENSOR HISTIDINE KINASE YKOH"/>
    <property type="match status" value="1"/>
</dbReference>
<feature type="transmembrane region" description="Helical" evidence="11">
    <location>
        <begin position="16"/>
        <end position="38"/>
    </location>
</feature>
<dbReference type="Gene3D" id="6.10.340.10">
    <property type="match status" value="1"/>
</dbReference>
<dbReference type="PRINTS" id="PR00344">
    <property type="entry name" value="BCTRLSENSOR"/>
</dbReference>
<comment type="caution">
    <text evidence="14">The sequence shown here is derived from an EMBL/GenBank/DDBJ whole genome shotgun (WGS) entry which is preliminary data.</text>
</comment>
<evidence type="ECO:0000313" key="15">
    <source>
        <dbReference type="Proteomes" id="UP001499951"/>
    </source>
</evidence>
<evidence type="ECO:0000256" key="1">
    <source>
        <dbReference type="ARBA" id="ARBA00000085"/>
    </source>
</evidence>
<dbReference type="SUPFAM" id="SSF47384">
    <property type="entry name" value="Homodimeric domain of signal transducing histidine kinase"/>
    <property type="match status" value="1"/>
</dbReference>
<dbReference type="SMART" id="SM00388">
    <property type="entry name" value="HisKA"/>
    <property type="match status" value="1"/>
</dbReference>
<dbReference type="Gene3D" id="3.30.565.10">
    <property type="entry name" value="Histidine kinase-like ATPase, C-terminal domain"/>
    <property type="match status" value="1"/>
</dbReference>
<evidence type="ECO:0000256" key="7">
    <source>
        <dbReference type="ARBA" id="ARBA00022777"/>
    </source>
</evidence>
<dbReference type="SMART" id="SM00304">
    <property type="entry name" value="HAMP"/>
    <property type="match status" value="1"/>
</dbReference>